<dbReference type="InterPro" id="IPR013655">
    <property type="entry name" value="PAS_fold_3"/>
</dbReference>
<evidence type="ECO:0000259" key="6">
    <source>
        <dbReference type="PROSITE" id="PS50112"/>
    </source>
</evidence>
<keyword evidence="8" id="KW-0675">Receptor</keyword>
<evidence type="ECO:0000256" key="2">
    <source>
        <dbReference type="ARBA" id="ARBA00023224"/>
    </source>
</evidence>
<dbReference type="PANTHER" id="PTHR32089">
    <property type="entry name" value="METHYL-ACCEPTING CHEMOTAXIS PROTEIN MCPB"/>
    <property type="match status" value="1"/>
</dbReference>
<evidence type="ECO:0000259" key="5">
    <source>
        <dbReference type="PROSITE" id="PS50111"/>
    </source>
</evidence>
<dbReference type="NCBIfam" id="TIGR00229">
    <property type="entry name" value="sensory_box"/>
    <property type="match status" value="1"/>
</dbReference>
<dbReference type="PROSITE" id="PS50885">
    <property type="entry name" value="HAMP"/>
    <property type="match status" value="1"/>
</dbReference>
<dbReference type="Proteomes" id="UP000075653">
    <property type="component" value="Unassembled WGS sequence"/>
</dbReference>
<dbReference type="EMBL" id="LRRD01000008">
    <property type="protein sequence ID" value="KXW58896.1"/>
    <property type="molecule type" value="Genomic_DNA"/>
</dbReference>
<organism evidence="8 9">
    <name type="scientific">Ferrovum myxofaciens</name>
    <dbReference type="NCBI Taxonomy" id="416213"/>
    <lineage>
        <taxon>Bacteria</taxon>
        <taxon>Pseudomonadati</taxon>
        <taxon>Pseudomonadota</taxon>
        <taxon>Betaproteobacteria</taxon>
        <taxon>Ferrovales</taxon>
        <taxon>Ferrovaceae</taxon>
        <taxon>Ferrovum</taxon>
    </lineage>
</organism>
<dbReference type="STRING" id="1789004.FEMY_05780"/>
<accession>A0A149W0F4</accession>
<dbReference type="FunFam" id="1.10.287.950:FF:000001">
    <property type="entry name" value="Methyl-accepting chemotaxis sensory transducer"/>
    <property type="match status" value="1"/>
</dbReference>
<dbReference type="GO" id="GO:0006935">
    <property type="term" value="P:chemotaxis"/>
    <property type="evidence" value="ECO:0007669"/>
    <property type="project" value="UniProtKB-ARBA"/>
</dbReference>
<gene>
    <name evidence="8" type="primary">aer_1</name>
    <name evidence="8" type="ORF">FEMY_05780</name>
</gene>
<name>A0A149W0F4_9PROT</name>
<dbReference type="Pfam" id="PF08447">
    <property type="entry name" value="PAS_3"/>
    <property type="match status" value="1"/>
</dbReference>
<dbReference type="InterPro" id="IPR035965">
    <property type="entry name" value="PAS-like_dom_sf"/>
</dbReference>
<feature type="domain" description="PAS" evidence="6">
    <location>
        <begin position="25"/>
        <end position="60"/>
    </location>
</feature>
<dbReference type="SMART" id="SM00304">
    <property type="entry name" value="HAMP"/>
    <property type="match status" value="1"/>
</dbReference>
<dbReference type="PANTHER" id="PTHR32089:SF112">
    <property type="entry name" value="LYSOZYME-LIKE PROTEIN-RELATED"/>
    <property type="match status" value="1"/>
</dbReference>
<dbReference type="Gene3D" id="1.10.287.950">
    <property type="entry name" value="Methyl-accepting chemotaxis protein"/>
    <property type="match status" value="1"/>
</dbReference>
<dbReference type="Pfam" id="PF00672">
    <property type="entry name" value="HAMP"/>
    <property type="match status" value="1"/>
</dbReference>
<keyword evidence="2 4" id="KW-0807">Transducer</keyword>
<dbReference type="InterPro" id="IPR004089">
    <property type="entry name" value="MCPsignal_dom"/>
</dbReference>
<evidence type="ECO:0000256" key="4">
    <source>
        <dbReference type="PROSITE-ProRule" id="PRU00284"/>
    </source>
</evidence>
<evidence type="ECO:0000256" key="3">
    <source>
        <dbReference type="ARBA" id="ARBA00029447"/>
    </source>
</evidence>
<dbReference type="InterPro" id="IPR003660">
    <property type="entry name" value="HAMP_dom"/>
</dbReference>
<dbReference type="AlphaFoldDB" id="A0A149W0F4"/>
<dbReference type="Gene3D" id="3.30.450.20">
    <property type="entry name" value="PAS domain"/>
    <property type="match status" value="1"/>
</dbReference>
<comment type="subcellular location">
    <subcellularLocation>
        <location evidence="1">Membrane</location>
    </subcellularLocation>
</comment>
<dbReference type="InterPro" id="IPR000014">
    <property type="entry name" value="PAS"/>
</dbReference>
<sequence>MKINLPVTQIEVPFPPGTRIVSKTDLKGIITYVNEGFVNISGFSRDELIGKSQNLVRHPDMPPQAFQWLWDTLKQGLPWRGIVKNRCKNGDHYWVNALVVPVLNKGKIAGYMSVRRMATPAQIQQAKALYEKLALTDAPIVSKFERYKFKNFSLQTKIQLVIQCTLLIVFTAAQLWISHDFRDEMILSAQERAIGISNSLIDGANMLMETGTIADIDNRKLLLKKIASTGHITALHLIRAPQVVQQFGPGLPEEHIRDTTEQQAIDSKTNFFSLTKNAEGIPLYRAVIPYIVSHNFHGTDCLLCHLVQVGSVNGAADIVLDLSDDFSRLHGLQFKLLAGQIALQLFLLLFIGRCITTFVKRPLKEAMSQFEQLMEGDLDQPIDISGRDEMGHLLCKLQTMQAYVQVMLDEMELSVSFIVVRSNNLHAQVLSVASHSKEQQGHIQRIVDTMKEFSQSVSSVAHAAADSATAANHSLVIVNQNSTRITQSVEFTAHVVETVQSSSKAIGELQTAIQEIGSVTQVINEIAEQTNLLALNAAIEAARAGEQGRGFAVVADEVRKLAERTRKSTTDITRMVNNIQLITSTAVTSMNQAVSEVEQEILHTKENEKGLKTILAISQEVTEKANDIAKTAHEQSMAGDEVTQRLAQISDLVTHNSTVADEAKQASEELLTTSRELKTMVQHFEVHSL</sequence>
<evidence type="ECO:0000313" key="9">
    <source>
        <dbReference type="Proteomes" id="UP000075653"/>
    </source>
</evidence>
<dbReference type="Pfam" id="PF00015">
    <property type="entry name" value="MCPsignal"/>
    <property type="match status" value="1"/>
</dbReference>
<dbReference type="GO" id="GO:0016020">
    <property type="term" value="C:membrane"/>
    <property type="evidence" value="ECO:0007669"/>
    <property type="project" value="UniProtKB-SubCell"/>
</dbReference>
<evidence type="ECO:0000256" key="1">
    <source>
        <dbReference type="ARBA" id="ARBA00004370"/>
    </source>
</evidence>
<dbReference type="SMART" id="SM00283">
    <property type="entry name" value="MA"/>
    <property type="match status" value="1"/>
</dbReference>
<dbReference type="RefSeq" id="WP_062187542.1">
    <property type="nucleotide sequence ID" value="NZ_LRRD01000008.1"/>
</dbReference>
<dbReference type="SUPFAM" id="SSF55785">
    <property type="entry name" value="PYP-like sensor domain (PAS domain)"/>
    <property type="match status" value="1"/>
</dbReference>
<dbReference type="PROSITE" id="PS50111">
    <property type="entry name" value="CHEMOTAXIS_TRANSDUC_2"/>
    <property type="match status" value="1"/>
</dbReference>
<dbReference type="CDD" id="cd00130">
    <property type="entry name" value="PAS"/>
    <property type="match status" value="1"/>
</dbReference>
<dbReference type="CDD" id="cd11386">
    <property type="entry name" value="MCP_signal"/>
    <property type="match status" value="1"/>
</dbReference>
<reference evidence="8 9" key="1">
    <citation type="submission" date="2016-01" db="EMBL/GenBank/DDBJ databases">
        <title>Genome sequence of the acidophilic iron oxidising Ferrovum strain Z-31.</title>
        <authorList>
            <person name="Poehlein A."/>
            <person name="Ullrich S.R."/>
            <person name="Schloemann M."/>
            <person name="Muehling M."/>
            <person name="Daniel R."/>
        </authorList>
    </citation>
    <scope>NUCLEOTIDE SEQUENCE [LARGE SCALE GENOMIC DNA]</scope>
    <source>
        <strain evidence="8 9">Z-31</strain>
    </source>
</reference>
<comment type="similarity">
    <text evidence="3">Belongs to the methyl-accepting chemotaxis (MCP) protein family.</text>
</comment>
<feature type="domain" description="HAMP" evidence="7">
    <location>
        <begin position="357"/>
        <end position="409"/>
    </location>
</feature>
<feature type="domain" description="Methyl-accepting transducer" evidence="5">
    <location>
        <begin position="414"/>
        <end position="650"/>
    </location>
</feature>
<dbReference type="PROSITE" id="PS50112">
    <property type="entry name" value="PAS"/>
    <property type="match status" value="1"/>
</dbReference>
<dbReference type="GO" id="GO:0007165">
    <property type="term" value="P:signal transduction"/>
    <property type="evidence" value="ECO:0007669"/>
    <property type="project" value="UniProtKB-KW"/>
</dbReference>
<dbReference type="CDD" id="cd06225">
    <property type="entry name" value="HAMP"/>
    <property type="match status" value="1"/>
</dbReference>
<evidence type="ECO:0000313" key="8">
    <source>
        <dbReference type="EMBL" id="KXW58896.1"/>
    </source>
</evidence>
<keyword evidence="9" id="KW-1185">Reference proteome</keyword>
<dbReference type="SMART" id="SM00091">
    <property type="entry name" value="PAS"/>
    <property type="match status" value="1"/>
</dbReference>
<evidence type="ECO:0000259" key="7">
    <source>
        <dbReference type="PROSITE" id="PS50885"/>
    </source>
</evidence>
<protein>
    <submittedName>
        <fullName evidence="8">Aerotaxis receptor</fullName>
    </submittedName>
</protein>
<dbReference type="SUPFAM" id="SSF58104">
    <property type="entry name" value="Methyl-accepting chemotaxis protein (MCP) signaling domain"/>
    <property type="match status" value="1"/>
</dbReference>
<dbReference type="PATRIC" id="fig|1789004.3.peg.577"/>
<comment type="caution">
    <text evidence="8">The sequence shown here is derived from an EMBL/GenBank/DDBJ whole genome shotgun (WGS) entry which is preliminary data.</text>
</comment>
<proteinExistence type="inferred from homology"/>